<name>A0A397IIT6_9GLOM</name>
<gene>
    <name evidence="1" type="ORF">Glove_219g23</name>
</gene>
<sequence length="121" mass="14364">MYILHTKHLEPKGVRWITDILSNKDALNCMLSQFRFSLIKKVLTIQREVFFANNIWRGFELPKYDNIEIMFIWITHKSDANDEMSFNSSCLRSEDEEINPKYTRVVTGFVKVSQDIHNYLS</sequence>
<keyword evidence="2" id="KW-1185">Reference proteome</keyword>
<dbReference type="OrthoDB" id="2305296at2759"/>
<proteinExistence type="predicted"/>
<reference evidence="1 2" key="1">
    <citation type="submission" date="2018-08" db="EMBL/GenBank/DDBJ databases">
        <title>Genome and evolution of the arbuscular mycorrhizal fungus Diversispora epigaea (formerly Glomus versiforme) and its bacterial endosymbionts.</title>
        <authorList>
            <person name="Sun X."/>
            <person name="Fei Z."/>
            <person name="Harrison M."/>
        </authorList>
    </citation>
    <scope>NUCLEOTIDE SEQUENCE [LARGE SCALE GENOMIC DNA]</scope>
    <source>
        <strain evidence="1 2">IT104</strain>
    </source>
</reference>
<protein>
    <submittedName>
        <fullName evidence="1">Uncharacterized protein</fullName>
    </submittedName>
</protein>
<organism evidence="1 2">
    <name type="scientific">Diversispora epigaea</name>
    <dbReference type="NCBI Taxonomy" id="1348612"/>
    <lineage>
        <taxon>Eukaryota</taxon>
        <taxon>Fungi</taxon>
        <taxon>Fungi incertae sedis</taxon>
        <taxon>Mucoromycota</taxon>
        <taxon>Glomeromycotina</taxon>
        <taxon>Glomeromycetes</taxon>
        <taxon>Diversisporales</taxon>
        <taxon>Diversisporaceae</taxon>
        <taxon>Diversispora</taxon>
    </lineage>
</organism>
<accession>A0A397IIT6</accession>
<evidence type="ECO:0000313" key="2">
    <source>
        <dbReference type="Proteomes" id="UP000266861"/>
    </source>
</evidence>
<comment type="caution">
    <text evidence="1">The sequence shown here is derived from an EMBL/GenBank/DDBJ whole genome shotgun (WGS) entry which is preliminary data.</text>
</comment>
<dbReference type="AlphaFoldDB" id="A0A397IIT6"/>
<evidence type="ECO:0000313" key="1">
    <source>
        <dbReference type="EMBL" id="RHZ74772.1"/>
    </source>
</evidence>
<dbReference type="Proteomes" id="UP000266861">
    <property type="component" value="Unassembled WGS sequence"/>
</dbReference>
<dbReference type="EMBL" id="PQFF01000204">
    <property type="protein sequence ID" value="RHZ74772.1"/>
    <property type="molecule type" value="Genomic_DNA"/>
</dbReference>